<evidence type="ECO:0000256" key="1">
    <source>
        <dbReference type="SAM" id="MobiDB-lite"/>
    </source>
</evidence>
<dbReference type="Proteomes" id="UP001212841">
    <property type="component" value="Unassembled WGS sequence"/>
</dbReference>
<keyword evidence="3" id="KW-1185">Reference proteome</keyword>
<dbReference type="EMBL" id="JADGJD010000293">
    <property type="protein sequence ID" value="KAJ3052453.1"/>
    <property type="molecule type" value="Genomic_DNA"/>
</dbReference>
<organism evidence="2 3">
    <name type="scientific">Rhizophlyctis rosea</name>
    <dbReference type="NCBI Taxonomy" id="64517"/>
    <lineage>
        <taxon>Eukaryota</taxon>
        <taxon>Fungi</taxon>
        <taxon>Fungi incertae sedis</taxon>
        <taxon>Chytridiomycota</taxon>
        <taxon>Chytridiomycota incertae sedis</taxon>
        <taxon>Chytridiomycetes</taxon>
        <taxon>Rhizophlyctidales</taxon>
        <taxon>Rhizophlyctidaceae</taxon>
        <taxon>Rhizophlyctis</taxon>
    </lineage>
</organism>
<evidence type="ECO:0000313" key="3">
    <source>
        <dbReference type="Proteomes" id="UP001212841"/>
    </source>
</evidence>
<protein>
    <submittedName>
        <fullName evidence="2">Uncharacterized protein</fullName>
    </submittedName>
</protein>
<reference evidence="2" key="1">
    <citation type="submission" date="2020-05" db="EMBL/GenBank/DDBJ databases">
        <title>Phylogenomic resolution of chytrid fungi.</title>
        <authorList>
            <person name="Stajich J.E."/>
            <person name="Amses K."/>
            <person name="Simmons R."/>
            <person name="Seto K."/>
            <person name="Myers J."/>
            <person name="Bonds A."/>
            <person name="Quandt C.A."/>
            <person name="Barry K."/>
            <person name="Liu P."/>
            <person name="Grigoriev I."/>
            <person name="Longcore J.E."/>
            <person name="James T.Y."/>
        </authorList>
    </citation>
    <scope>NUCLEOTIDE SEQUENCE</scope>
    <source>
        <strain evidence="2">JEL0318</strain>
    </source>
</reference>
<proteinExistence type="predicted"/>
<accession>A0AAD5SDG4</accession>
<sequence length="322" mass="35464">MSPSTKSSTAQSPSKLISQRRRSALVNFTAVPVPLTYGKSAPAQAGKGGLGKGADNERMPENGSRNVFRRLWTCSLKTPLECEKESEVEVVGVGKKYEGGIISPSLPSHACENSLPLIAQSAEFTSAMVRGHYLRDLVDDVRCAKGEEKKKAAFGVALKAFERELGRISRFAEAKAKSLDQLSMTISKDVAKLSSPHVTPPTLTYELRAFSEWYIPERRAVVKQLAGVSLSSRTRSDSVTTVVVDEDATKTETVVEECDCEHDVNMEKVLEGEVERDGVVAEWLCHYEKRTVGMATGRTLKPIRNVIRTVYKVSPPFCLMYM</sequence>
<dbReference type="AlphaFoldDB" id="A0AAD5SDG4"/>
<gene>
    <name evidence="2" type="ORF">HK097_006250</name>
</gene>
<evidence type="ECO:0000313" key="2">
    <source>
        <dbReference type="EMBL" id="KAJ3052453.1"/>
    </source>
</evidence>
<feature type="region of interest" description="Disordered" evidence="1">
    <location>
        <begin position="36"/>
        <end position="62"/>
    </location>
</feature>
<name>A0AAD5SDG4_9FUNG</name>
<comment type="caution">
    <text evidence="2">The sequence shown here is derived from an EMBL/GenBank/DDBJ whole genome shotgun (WGS) entry which is preliminary data.</text>
</comment>